<dbReference type="PANTHER" id="PTHR33116:SF78">
    <property type="entry name" value="OS12G0587133 PROTEIN"/>
    <property type="match status" value="1"/>
</dbReference>
<dbReference type="PANTHER" id="PTHR33116">
    <property type="entry name" value="REVERSE TRANSCRIPTASE ZINC-BINDING DOMAIN-CONTAINING PROTEIN-RELATED-RELATED"/>
    <property type="match status" value="1"/>
</dbReference>
<reference evidence="4" key="2">
    <citation type="submission" date="2022-01" db="EMBL/GenBank/DDBJ databases">
        <authorList>
            <person name="Yamashiro T."/>
            <person name="Shiraishi A."/>
            <person name="Satake H."/>
            <person name="Nakayama K."/>
        </authorList>
    </citation>
    <scope>NUCLEOTIDE SEQUENCE</scope>
</reference>
<dbReference type="Pfam" id="PF13966">
    <property type="entry name" value="zf-RVT"/>
    <property type="match status" value="1"/>
</dbReference>
<evidence type="ECO:0000256" key="1">
    <source>
        <dbReference type="SAM" id="SignalP"/>
    </source>
</evidence>
<name>A0ABQ4YE66_9ASTR</name>
<feature type="domain" description="Reverse transcriptase zinc-binding" evidence="2">
    <location>
        <begin position="60"/>
        <end position="143"/>
    </location>
</feature>
<keyword evidence="5" id="KW-1185">Reference proteome</keyword>
<dbReference type="InterPro" id="IPR026960">
    <property type="entry name" value="RVT-Znf"/>
</dbReference>
<organism evidence="4 5">
    <name type="scientific">Tanacetum coccineum</name>
    <dbReference type="NCBI Taxonomy" id="301880"/>
    <lineage>
        <taxon>Eukaryota</taxon>
        <taxon>Viridiplantae</taxon>
        <taxon>Streptophyta</taxon>
        <taxon>Embryophyta</taxon>
        <taxon>Tracheophyta</taxon>
        <taxon>Spermatophyta</taxon>
        <taxon>Magnoliopsida</taxon>
        <taxon>eudicotyledons</taxon>
        <taxon>Gunneridae</taxon>
        <taxon>Pentapetalae</taxon>
        <taxon>asterids</taxon>
        <taxon>campanulids</taxon>
        <taxon>Asterales</taxon>
        <taxon>Asteraceae</taxon>
        <taxon>Asteroideae</taxon>
        <taxon>Anthemideae</taxon>
        <taxon>Anthemidinae</taxon>
        <taxon>Tanacetum</taxon>
    </lineage>
</organism>
<gene>
    <name evidence="4" type="ORF">Tco_0725058</name>
</gene>
<feature type="chain" id="PRO_5047481778" evidence="1">
    <location>
        <begin position="23"/>
        <end position="480"/>
    </location>
</feature>
<feature type="signal peptide" evidence="1">
    <location>
        <begin position="1"/>
        <end position="22"/>
    </location>
</feature>
<evidence type="ECO:0000259" key="2">
    <source>
        <dbReference type="Pfam" id="PF13966"/>
    </source>
</evidence>
<dbReference type="Pfam" id="PF13976">
    <property type="entry name" value="gag_pre-integrs"/>
    <property type="match status" value="1"/>
</dbReference>
<comment type="caution">
    <text evidence="4">The sequence shown here is derived from an EMBL/GenBank/DDBJ whole genome shotgun (WGS) entry which is preliminary data.</text>
</comment>
<evidence type="ECO:0000259" key="3">
    <source>
        <dbReference type="Pfam" id="PF13976"/>
    </source>
</evidence>
<dbReference type="EMBL" id="BQNB010010284">
    <property type="protein sequence ID" value="GJS75177.1"/>
    <property type="molecule type" value="Genomic_DNA"/>
</dbReference>
<protein>
    <submittedName>
        <fullName evidence="4">Ribonuclease H-like domain-containing protein</fullName>
    </submittedName>
</protein>
<reference evidence="4" key="1">
    <citation type="journal article" date="2022" name="Int. J. Mol. Sci.">
        <title>Draft Genome of Tanacetum Coccineum: Genomic Comparison of Closely Related Tanacetum-Family Plants.</title>
        <authorList>
            <person name="Yamashiro T."/>
            <person name="Shiraishi A."/>
            <person name="Nakayama K."/>
            <person name="Satake H."/>
        </authorList>
    </citation>
    <scope>NUCLEOTIDE SEQUENCE</scope>
</reference>
<evidence type="ECO:0000313" key="4">
    <source>
        <dbReference type="EMBL" id="GJS75177.1"/>
    </source>
</evidence>
<accession>A0ABQ4YE66</accession>
<dbReference type="InterPro" id="IPR025724">
    <property type="entry name" value="GAG-pre-integrase_dom"/>
</dbReference>
<feature type="domain" description="GAG-pre-integrase" evidence="3">
    <location>
        <begin position="400"/>
        <end position="449"/>
    </location>
</feature>
<dbReference type="Proteomes" id="UP001151760">
    <property type="component" value="Unassembled WGS sequence"/>
</dbReference>
<evidence type="ECO:0000313" key="5">
    <source>
        <dbReference type="Proteomes" id="UP001151760"/>
    </source>
</evidence>
<sequence length="480" mass="54879">MMKGLNRMIPLLVLLKIVCGNGQIGNDSFDVLKQIPIPPLQEDVEDVVMWMTNENKLVNFYTGQVWRDFNNSIHKVPWKQLMWFSQSCPKHSFVMWIVVQGRLATQDRLSKWNPNGKFICSLCEKCADSHDHLFFSCDFSKKVCYHLIQKTNSVLPDMWSSIVSSMIGFGFKNSIDNITRRLMIGACVYMIWKERNARLFQNKKQTMEIVIQQIEESIRTSLLSLTVKEYVAVRKMVATLNECLGMVSILAGICQKKSYCCKPLQYYWMVVIQLIVDPASGALNMDTGTSSHLNDSITSLSDVFNTSIYPSVSVGDGHTIPVTNTGHSILPTPHRPLHLNNVLITPHIVKNFIFVHDNNCTIEFDAFGFFVKDFMTRRVLLRCDSMGDLYLVTQPSLIPHAFLTSQHTWHQRLGHPRSKVLRRLVSRNLNSCNKEKPPFLCHACQLGKHVRLPFVSSNTSVTSRFNIVTQMCGLHPFRVF</sequence>
<keyword evidence="1" id="KW-0732">Signal</keyword>
<proteinExistence type="predicted"/>